<reference evidence="2 3" key="1">
    <citation type="submission" date="2018-11" db="EMBL/GenBank/DDBJ databases">
        <title>Genome assembly of Steccherinum ochraceum LE-BIN_3174, the white-rot fungus of the Steccherinaceae family (The Residual Polyporoid clade, Polyporales, Basidiomycota).</title>
        <authorList>
            <person name="Fedorova T.V."/>
            <person name="Glazunova O.A."/>
            <person name="Landesman E.O."/>
            <person name="Moiseenko K.V."/>
            <person name="Psurtseva N.V."/>
            <person name="Savinova O.S."/>
            <person name="Shakhova N.V."/>
            <person name="Tyazhelova T.V."/>
            <person name="Vasina D.V."/>
        </authorList>
    </citation>
    <scope>NUCLEOTIDE SEQUENCE [LARGE SCALE GENOMIC DNA]</scope>
    <source>
        <strain evidence="2 3">LE-BIN_3174</strain>
    </source>
</reference>
<dbReference type="STRING" id="92696.A0A4R0RKU0"/>
<gene>
    <name evidence="2" type="ORF">EIP91_011994</name>
</gene>
<evidence type="ECO:0000313" key="2">
    <source>
        <dbReference type="EMBL" id="TCD67752.1"/>
    </source>
</evidence>
<proteinExistence type="predicted"/>
<sequence length="236" mass="25129">MLSNSQNAQRAKQEAQVEAEHAKVKDDAEWEIPQAMREQWGIASSPKSSSSRSAAVSYESSYVPFMSADSSPQAGPSQVKGRRRFNTHGEEVASVETTTEPQEPATHDDGSLSSKQPPRAGISGFKAPLSITKDKTTKRTKTAQMLIREDNGKGLRDPPPLSKNSVVAAATTTTTTTTSTTATTGFRKPAGIDVPTGPAQGKVDARTKRSREQGSAGISGSKEGKKRKKAKAETTL</sequence>
<feature type="compositionally biased region" description="Basic and acidic residues" evidence="1">
    <location>
        <begin position="11"/>
        <end position="27"/>
    </location>
</feature>
<dbReference type="OrthoDB" id="3251271at2759"/>
<comment type="caution">
    <text evidence="2">The sequence shown here is derived from an EMBL/GenBank/DDBJ whole genome shotgun (WGS) entry which is preliminary data.</text>
</comment>
<name>A0A4R0RKU0_9APHY</name>
<keyword evidence="3" id="KW-1185">Reference proteome</keyword>
<protein>
    <submittedName>
        <fullName evidence="2">Uncharacterized protein</fullName>
    </submittedName>
</protein>
<feature type="compositionally biased region" description="Low complexity" evidence="1">
    <location>
        <begin position="43"/>
        <end position="61"/>
    </location>
</feature>
<dbReference type="AlphaFoldDB" id="A0A4R0RKU0"/>
<dbReference type="EMBL" id="RWJN01000087">
    <property type="protein sequence ID" value="TCD67752.1"/>
    <property type="molecule type" value="Genomic_DNA"/>
</dbReference>
<feature type="region of interest" description="Disordered" evidence="1">
    <location>
        <begin position="1"/>
        <end position="236"/>
    </location>
</feature>
<accession>A0A4R0RKU0</accession>
<feature type="compositionally biased region" description="Basic and acidic residues" evidence="1">
    <location>
        <begin position="147"/>
        <end position="156"/>
    </location>
</feature>
<organism evidence="2 3">
    <name type="scientific">Steccherinum ochraceum</name>
    <dbReference type="NCBI Taxonomy" id="92696"/>
    <lineage>
        <taxon>Eukaryota</taxon>
        <taxon>Fungi</taxon>
        <taxon>Dikarya</taxon>
        <taxon>Basidiomycota</taxon>
        <taxon>Agaricomycotina</taxon>
        <taxon>Agaricomycetes</taxon>
        <taxon>Polyporales</taxon>
        <taxon>Steccherinaceae</taxon>
        <taxon>Steccherinum</taxon>
    </lineage>
</organism>
<feature type="compositionally biased region" description="Low complexity" evidence="1">
    <location>
        <begin position="168"/>
        <end position="184"/>
    </location>
</feature>
<feature type="compositionally biased region" description="Polar residues" evidence="1">
    <location>
        <begin position="1"/>
        <end position="10"/>
    </location>
</feature>
<feature type="compositionally biased region" description="Basic and acidic residues" evidence="1">
    <location>
        <begin position="203"/>
        <end position="212"/>
    </location>
</feature>
<evidence type="ECO:0000256" key="1">
    <source>
        <dbReference type="SAM" id="MobiDB-lite"/>
    </source>
</evidence>
<dbReference type="Proteomes" id="UP000292702">
    <property type="component" value="Unassembled WGS sequence"/>
</dbReference>
<evidence type="ECO:0000313" key="3">
    <source>
        <dbReference type="Proteomes" id="UP000292702"/>
    </source>
</evidence>